<dbReference type="Proteomes" id="UP001152747">
    <property type="component" value="Unassembled WGS sequence"/>
</dbReference>
<name>A0A9P1I8F2_9PELO</name>
<dbReference type="AlphaFoldDB" id="A0A9P1I8F2"/>
<protein>
    <submittedName>
        <fullName evidence="1">Uncharacterized protein</fullName>
    </submittedName>
</protein>
<organism evidence="1 2">
    <name type="scientific">Caenorhabditis angaria</name>
    <dbReference type="NCBI Taxonomy" id="860376"/>
    <lineage>
        <taxon>Eukaryota</taxon>
        <taxon>Metazoa</taxon>
        <taxon>Ecdysozoa</taxon>
        <taxon>Nematoda</taxon>
        <taxon>Chromadorea</taxon>
        <taxon>Rhabditida</taxon>
        <taxon>Rhabditina</taxon>
        <taxon>Rhabditomorpha</taxon>
        <taxon>Rhabditoidea</taxon>
        <taxon>Rhabditidae</taxon>
        <taxon>Peloderinae</taxon>
        <taxon>Caenorhabditis</taxon>
    </lineage>
</organism>
<keyword evidence="2" id="KW-1185">Reference proteome</keyword>
<proteinExistence type="predicted"/>
<evidence type="ECO:0000313" key="2">
    <source>
        <dbReference type="Proteomes" id="UP001152747"/>
    </source>
</evidence>
<accession>A0A9P1I8F2</accession>
<comment type="caution">
    <text evidence="1">The sequence shown here is derived from an EMBL/GenBank/DDBJ whole genome shotgun (WGS) entry which is preliminary data.</text>
</comment>
<evidence type="ECO:0000313" key="1">
    <source>
        <dbReference type="EMBL" id="CAI5440100.1"/>
    </source>
</evidence>
<reference evidence="1" key="1">
    <citation type="submission" date="2022-11" db="EMBL/GenBank/DDBJ databases">
        <authorList>
            <person name="Kikuchi T."/>
        </authorList>
    </citation>
    <scope>NUCLEOTIDE SEQUENCE</scope>
    <source>
        <strain evidence="1">PS1010</strain>
    </source>
</reference>
<gene>
    <name evidence="1" type="ORF">CAMP_LOCUS2737</name>
</gene>
<sequence>MKPIIVKNDIKLKYVFHGVEHLGGSEPLDSDVYDIEGLKWEFYIWGDWGPIDHVSLDYSQKNKNWADGRWFAETKGTYENFEEK</sequence>
<dbReference type="EMBL" id="CANHGI010000001">
    <property type="protein sequence ID" value="CAI5440100.1"/>
    <property type="molecule type" value="Genomic_DNA"/>
</dbReference>